<protein>
    <submittedName>
        <fullName evidence="1">Uncharacterized protein</fullName>
    </submittedName>
</protein>
<accession>K6ZGS7</accession>
<dbReference type="AlphaFoldDB" id="K6ZGS7"/>
<evidence type="ECO:0000313" key="1">
    <source>
        <dbReference type="EMBL" id="GAC28123.1"/>
    </source>
</evidence>
<sequence length="37" mass="4524">MVINKHAFLHDSNYRSVKREYYLDMVHQNNIRKTSKS</sequence>
<comment type="caution">
    <text evidence="1">The sequence shown here is derived from an EMBL/GenBank/DDBJ whole genome shotgun (WGS) entry which is preliminary data.</text>
</comment>
<reference evidence="2" key="1">
    <citation type="journal article" date="2014" name="Environ. Microbiol.">
        <title>Comparative genomics of the marine bacterial genus Glaciecola reveals the high degree of genomic diversity and genomic characteristic for cold adaptation.</title>
        <authorList>
            <person name="Qin Q.L."/>
            <person name="Xie B.B."/>
            <person name="Yu Y."/>
            <person name="Shu Y.L."/>
            <person name="Rong J.C."/>
            <person name="Zhang Y.J."/>
            <person name="Zhao D.L."/>
            <person name="Chen X.L."/>
            <person name="Zhang X.Y."/>
            <person name="Chen B."/>
            <person name="Zhou B.C."/>
            <person name="Zhang Y.Z."/>
        </authorList>
    </citation>
    <scope>NUCLEOTIDE SEQUENCE [LARGE SCALE GENOMIC DNA]</scope>
    <source>
        <strain evidence="2">ACAM 615</strain>
    </source>
</reference>
<name>K6ZGS7_9ALTE</name>
<evidence type="ECO:0000313" key="2">
    <source>
        <dbReference type="Proteomes" id="UP000006251"/>
    </source>
</evidence>
<gene>
    <name evidence="1" type="ORF">GPAL_1250</name>
</gene>
<proteinExistence type="predicted"/>
<keyword evidence="2" id="KW-1185">Reference proteome</keyword>
<organism evidence="1 2">
    <name type="scientific">Brumicola pallidula DSM 14239 = ACAM 615</name>
    <dbReference type="NCBI Taxonomy" id="1121922"/>
    <lineage>
        <taxon>Bacteria</taxon>
        <taxon>Pseudomonadati</taxon>
        <taxon>Pseudomonadota</taxon>
        <taxon>Gammaproteobacteria</taxon>
        <taxon>Alteromonadales</taxon>
        <taxon>Alteromonadaceae</taxon>
        <taxon>Brumicola</taxon>
    </lineage>
</organism>
<dbReference type="EMBL" id="BAEQ01000023">
    <property type="protein sequence ID" value="GAC28123.1"/>
    <property type="molecule type" value="Genomic_DNA"/>
</dbReference>
<dbReference type="Proteomes" id="UP000006251">
    <property type="component" value="Unassembled WGS sequence"/>
</dbReference>